<dbReference type="OrthoDB" id="9798288at2"/>
<keyword evidence="4" id="KW-1185">Reference proteome</keyword>
<dbReference type="CDD" id="cd06121">
    <property type="entry name" value="cupin_YML079wp"/>
    <property type="match status" value="1"/>
</dbReference>
<name>A0A428K9Q7_9BACT</name>
<dbReference type="SUPFAM" id="SSF51182">
    <property type="entry name" value="RmlC-like cupins"/>
    <property type="match status" value="1"/>
</dbReference>
<gene>
    <name evidence="3" type="ORF">EI291_22210</name>
</gene>
<evidence type="ECO:0000313" key="4">
    <source>
        <dbReference type="Proteomes" id="UP000273500"/>
    </source>
</evidence>
<dbReference type="CDD" id="cd00130">
    <property type="entry name" value="PAS"/>
    <property type="match status" value="1"/>
</dbReference>
<protein>
    <recommendedName>
        <fullName evidence="5">PAS domain-containing protein</fullName>
    </recommendedName>
</protein>
<dbReference type="PANTHER" id="PTHR33387:SF3">
    <property type="entry name" value="DUF985 DOMAIN-CONTAINING PROTEIN"/>
    <property type="match status" value="1"/>
</dbReference>
<dbReference type="Pfam" id="PF08448">
    <property type="entry name" value="PAS_4"/>
    <property type="match status" value="1"/>
</dbReference>
<evidence type="ECO:0008006" key="5">
    <source>
        <dbReference type="Google" id="ProtNLM"/>
    </source>
</evidence>
<evidence type="ECO:0000259" key="2">
    <source>
        <dbReference type="Pfam" id="PF08448"/>
    </source>
</evidence>
<dbReference type="InterPro" id="IPR000014">
    <property type="entry name" value="PAS"/>
</dbReference>
<dbReference type="Proteomes" id="UP000273500">
    <property type="component" value="Unassembled WGS sequence"/>
</dbReference>
<dbReference type="InterPro" id="IPR013656">
    <property type="entry name" value="PAS_4"/>
</dbReference>
<dbReference type="AlphaFoldDB" id="A0A428K9Q7"/>
<dbReference type="EMBL" id="RWIT01000025">
    <property type="protein sequence ID" value="RSK43175.1"/>
    <property type="molecule type" value="Genomic_DNA"/>
</dbReference>
<dbReference type="InterPro" id="IPR039935">
    <property type="entry name" value="YML079W-like"/>
</dbReference>
<dbReference type="RefSeq" id="WP_125424485.1">
    <property type="nucleotide sequence ID" value="NZ_RWIT01000025.1"/>
</dbReference>
<dbReference type="PANTHER" id="PTHR33387">
    <property type="entry name" value="RMLC-LIKE JELLY ROLL FOLD PROTEIN"/>
    <property type="match status" value="1"/>
</dbReference>
<comment type="caution">
    <text evidence="3">The sequence shown here is derived from an EMBL/GenBank/DDBJ whole genome shotgun (WGS) entry which is preliminary data.</text>
</comment>
<evidence type="ECO:0000259" key="1">
    <source>
        <dbReference type="Pfam" id="PF06172"/>
    </source>
</evidence>
<organism evidence="3 4">
    <name type="scientific">Hymenobacter rigui</name>
    <dbReference type="NCBI Taxonomy" id="334424"/>
    <lineage>
        <taxon>Bacteria</taxon>
        <taxon>Pseudomonadati</taxon>
        <taxon>Bacteroidota</taxon>
        <taxon>Cytophagia</taxon>
        <taxon>Cytophagales</taxon>
        <taxon>Hymenobacteraceae</taxon>
        <taxon>Hymenobacter</taxon>
    </lineage>
</organism>
<dbReference type="InterPro" id="IPR014710">
    <property type="entry name" value="RmlC-like_jellyroll"/>
</dbReference>
<dbReference type="Gene3D" id="2.60.120.10">
    <property type="entry name" value="Jelly Rolls"/>
    <property type="match status" value="1"/>
</dbReference>
<dbReference type="InterPro" id="IPR011051">
    <property type="entry name" value="RmlC_Cupin_sf"/>
</dbReference>
<proteinExistence type="predicted"/>
<dbReference type="SUPFAM" id="SSF55785">
    <property type="entry name" value="PYP-like sensor domain (PAS domain)"/>
    <property type="match status" value="1"/>
</dbReference>
<feature type="domain" description="DUF985" evidence="1">
    <location>
        <begin position="144"/>
        <end position="279"/>
    </location>
</feature>
<evidence type="ECO:0000313" key="3">
    <source>
        <dbReference type="EMBL" id="RSK43175.1"/>
    </source>
</evidence>
<reference evidence="3 4" key="1">
    <citation type="submission" date="2018-12" db="EMBL/GenBank/DDBJ databases">
        <authorList>
            <person name="Feng G."/>
            <person name="Zhu H."/>
        </authorList>
    </citation>
    <scope>NUCLEOTIDE SEQUENCE [LARGE SCALE GENOMIC DNA]</scope>
    <source>
        <strain evidence="3 4">KCTC 12533</strain>
    </source>
</reference>
<dbReference type="Pfam" id="PF06172">
    <property type="entry name" value="Cupin_5"/>
    <property type="match status" value="1"/>
</dbReference>
<dbReference type="InterPro" id="IPR009327">
    <property type="entry name" value="Cupin_DUF985"/>
</dbReference>
<accession>A0A428K9Q7</accession>
<dbReference type="InterPro" id="IPR035965">
    <property type="entry name" value="PAS-like_dom_sf"/>
</dbReference>
<feature type="domain" description="PAS fold-4" evidence="2">
    <location>
        <begin position="36"/>
        <end position="89"/>
    </location>
</feature>
<sequence length="306" mass="33436">MENQPLALDIADLNEVVLDTQPAMTVADVLSRTDGVYFCIKNHDSVFLWVNENFAQLVGQTPQQIIGTRDSRAAHVAHDQQVMASGVPLLNFHETIQVPNPDGSYSDLEIVTQKGLLRKKGGTDIIGITVCFSKRFPEPQQEVQALISHFGMKPTGVGGYLAQGPKGDFSLSQGALPDRFSGERAIYSTNLFLLSAGEVLRLHTLDQDEQWFFHQGSAIQLHAFSDEGIYSTFVLGSDLDQGQCLHGVARHGQWFGAELLGSGYALVSCSLAPAWTASDSHQPSPVAIEALTTRFPQQSTIIDRLR</sequence>